<dbReference type="Proteomes" id="UP000246078">
    <property type="component" value="Unassembled WGS sequence"/>
</dbReference>
<dbReference type="VEuPathDB" id="TriTrypDB:TCDM_07008"/>
<dbReference type="VEuPathDB" id="TriTrypDB:ECC02_004243"/>
<comment type="caution">
    <text evidence="1">The sequence shown here is derived from an EMBL/GenBank/DDBJ whole genome shotgun (WGS) entry which is preliminary data.</text>
</comment>
<dbReference type="EMBL" id="PRFC01000280">
    <property type="protein sequence ID" value="PWU94351.1"/>
    <property type="molecule type" value="Genomic_DNA"/>
</dbReference>
<dbReference type="AlphaFoldDB" id="A0A2V2VDJ8"/>
<dbReference type="VEuPathDB" id="TriTrypDB:Tc_MARK_1241"/>
<name>A0A2V2VDJ8_TRYCR</name>
<evidence type="ECO:0000313" key="1">
    <source>
        <dbReference type="EMBL" id="PWU94351.1"/>
    </source>
</evidence>
<dbReference type="VEuPathDB" id="TriTrypDB:BCY84_13733"/>
<gene>
    <name evidence="1" type="ORF">C3747_280g19</name>
</gene>
<dbReference type="VEuPathDB" id="TriTrypDB:TcCLB.506181.20"/>
<proteinExistence type="predicted"/>
<dbReference type="VEuPathDB" id="TriTrypDB:TcG_06557"/>
<protein>
    <submittedName>
        <fullName evidence="1">Uncharacterized protein</fullName>
    </submittedName>
</protein>
<dbReference type="VEuPathDB" id="TriTrypDB:TcYC6_0101360"/>
<organism evidence="1 2">
    <name type="scientific">Trypanosoma cruzi</name>
    <dbReference type="NCBI Taxonomy" id="5693"/>
    <lineage>
        <taxon>Eukaryota</taxon>
        <taxon>Discoba</taxon>
        <taxon>Euglenozoa</taxon>
        <taxon>Kinetoplastea</taxon>
        <taxon>Metakinetoplastina</taxon>
        <taxon>Trypanosomatida</taxon>
        <taxon>Trypanosomatidae</taxon>
        <taxon>Trypanosoma</taxon>
        <taxon>Schizotrypanum</taxon>
    </lineage>
</organism>
<evidence type="ECO:0000313" key="2">
    <source>
        <dbReference type="Proteomes" id="UP000246078"/>
    </source>
</evidence>
<dbReference type="VEuPathDB" id="TriTrypDB:C3747_280g19"/>
<dbReference type="VEuPathDB" id="TriTrypDB:C4B63_51g94"/>
<dbReference type="VEuPathDB" id="TriTrypDB:TcCL_ESM03129"/>
<dbReference type="VEuPathDB" id="TriTrypDB:TcBrA4_0073240"/>
<reference evidence="1 2" key="1">
    <citation type="journal article" date="2018" name="Microb. Genom.">
        <title>Expanding an expanded genome: long-read sequencing of Trypanosoma cruzi.</title>
        <authorList>
            <person name="Berna L."/>
            <person name="Rodriguez M."/>
            <person name="Chiribao M.L."/>
            <person name="Parodi-Talice A."/>
            <person name="Pita S."/>
            <person name="Rijo G."/>
            <person name="Alvarez-Valin F."/>
            <person name="Robello C."/>
        </authorList>
    </citation>
    <scope>NUCLEOTIDE SEQUENCE [LARGE SCALE GENOMIC DNA]</scope>
    <source>
        <strain evidence="1 2">TCC</strain>
    </source>
</reference>
<dbReference type="VEuPathDB" id="TriTrypDB:TCSYLVIO_002086"/>
<sequence length="153" mass="16735">MTAPVRTTVGCCGNKWQRTCAQRGQNPSPAKCVIGVFCAAATPPAALEESGTRRQGGGQLFLTDEEIFSRMAVQEKEAVVLSLFEEVQKRQNELSATRQRCGELREGIAFKMQEECRLCGSNAWRRSLDLRALSFSEWHGRGSSGSCCSGVVT</sequence>
<accession>A0A2V2VDJ8</accession>